<dbReference type="Proteomes" id="UP001629745">
    <property type="component" value="Unassembled WGS sequence"/>
</dbReference>
<reference evidence="1 2" key="1">
    <citation type="submission" date="2023-11" db="EMBL/GenBank/DDBJ databases">
        <authorList>
            <person name="Val-Calvo J."/>
            <person name="Scortti M."/>
            <person name="Vazquez-Boland J."/>
        </authorList>
    </citation>
    <scope>NUCLEOTIDE SEQUENCE [LARGE SCALE GENOMIC DNA]</scope>
    <source>
        <strain evidence="1 2">PAM 2766</strain>
    </source>
</reference>
<dbReference type="RefSeq" id="WP_420162478.1">
    <property type="nucleotide sequence ID" value="NZ_JBDLNV010000001.1"/>
</dbReference>
<dbReference type="GO" id="GO:0003677">
    <property type="term" value="F:DNA binding"/>
    <property type="evidence" value="ECO:0007669"/>
    <property type="project" value="UniProtKB-KW"/>
</dbReference>
<dbReference type="PANTHER" id="PTHR38479">
    <property type="entry name" value="LMO0824 PROTEIN"/>
    <property type="match status" value="1"/>
</dbReference>
<gene>
    <name evidence="1" type="ORF">ABEU20_000401</name>
</gene>
<dbReference type="PANTHER" id="PTHR38479:SF2">
    <property type="entry name" value="WINGED HELIX DNA-BINDING DOMAIN-CONTAINING PROTEIN"/>
    <property type="match status" value="1"/>
</dbReference>
<comment type="caution">
    <text evidence="1">The sequence shown here is derived from an EMBL/GenBank/DDBJ whole genome shotgun (WGS) entry which is preliminary data.</text>
</comment>
<keyword evidence="1" id="KW-0238">DNA-binding</keyword>
<dbReference type="EMBL" id="JBDLNV010000001">
    <property type="protein sequence ID" value="MFM1721869.1"/>
    <property type="molecule type" value="Genomic_DNA"/>
</dbReference>
<proteinExistence type="predicted"/>
<evidence type="ECO:0000313" key="1">
    <source>
        <dbReference type="EMBL" id="MFM1721869.1"/>
    </source>
</evidence>
<evidence type="ECO:0000313" key="2">
    <source>
        <dbReference type="Proteomes" id="UP001629745"/>
    </source>
</evidence>
<organism evidence="1 2">
    <name type="scientific">Rhodococcus parequi</name>
    <dbReference type="NCBI Taxonomy" id="3137122"/>
    <lineage>
        <taxon>Bacteria</taxon>
        <taxon>Bacillati</taxon>
        <taxon>Actinomycetota</taxon>
        <taxon>Actinomycetes</taxon>
        <taxon>Mycobacteriales</taxon>
        <taxon>Nocardiaceae</taxon>
        <taxon>Rhodococcus</taxon>
    </lineage>
</organism>
<keyword evidence="2" id="KW-1185">Reference proteome</keyword>
<sequence length="409" mass="44393">MTARSNCGGPAVTVRPDDVVAFRLNAHHLTARRPPEDLHQVVSACGIQNSPPGSALLALHARVEGVTGELVDHLVSEERSVLQSWSVRGAPFFFPTADAQVFTAGVLPAAEEARLHLISGVEQALDTLGLGLDDTVALVADEIATVLSGRQLAINELGKELAERIAPTLTPKRREKWLADGPYGTHQPLGEAVVHFCLRILTLRGIVCLAPRSGNKAPFVLVEEWLGRPLPPVDADSARADLLRRYLHCYGPSTRKDFAAWLGVHTGDVEPWWATLADELIHVDVDGRAAWMRAGDLDAVRSPLPAAGVRLLPPHDPYLQMRDRDLIVDKKRHARVWKTVGDPGAVLADGRIVGTWRPRKCGRTLTLTFDAFAPLSAAVREQLRVEAEQVAVLRGASTAQIEFADAAGR</sequence>
<name>A0ABW9F8U0_9NOCA</name>
<dbReference type="Pfam" id="PF06224">
    <property type="entry name" value="AlkZ-like"/>
    <property type="match status" value="1"/>
</dbReference>
<dbReference type="InterPro" id="IPR009351">
    <property type="entry name" value="AlkZ-like"/>
</dbReference>
<protein>
    <submittedName>
        <fullName evidence="1">Winged helix DNA-binding domain-containing protein</fullName>
    </submittedName>
</protein>
<accession>A0ABW9F8U0</accession>